<sequence length="147" mass="16597">MSSFYTTSDNPTAHDEYANFFTKNATLIMGGKRVDGFDGMLPFLPILLKDISDDGKDILAFRKSIWTAVLSRKHVVNKIFFGEDNDMMLHGTVTYVMKHDPEGKDVKIDWAARAEFEDTQDGPKMRYYQVYLDTAAQQAAATAVQKS</sequence>
<name>A0A6V8HDM7_TALPI</name>
<dbReference type="PANTHER" id="PTHR39401:SF1">
    <property type="entry name" value="SNOAL-LIKE DOMAIN-CONTAINING PROTEIN"/>
    <property type="match status" value="1"/>
</dbReference>
<keyword evidence="2" id="KW-1185">Reference proteome</keyword>
<reference evidence="2" key="1">
    <citation type="journal article" date="2015" name="Genome Announc.">
        <title>Draft genome sequence of Talaromyces cellulolyticus strain Y-94, a source of lignocellulosic biomass-degrading enzymes.</title>
        <authorList>
            <person name="Fujii T."/>
            <person name="Koike H."/>
            <person name="Sawayama S."/>
            <person name="Yano S."/>
            <person name="Inoue H."/>
        </authorList>
    </citation>
    <scope>NUCLEOTIDE SEQUENCE [LARGE SCALE GENOMIC DNA]</scope>
    <source>
        <strain evidence="2">Y-94</strain>
    </source>
</reference>
<dbReference type="EMBL" id="DF933830">
    <property type="protein sequence ID" value="GAM39139.1"/>
    <property type="molecule type" value="Genomic_DNA"/>
</dbReference>
<comment type="caution">
    <text evidence="1">The sequence shown here is derived from an EMBL/GenBank/DDBJ whole genome shotgun (WGS) entry which is preliminary data.</text>
</comment>
<dbReference type="AlphaFoldDB" id="A0A6V8HDM7"/>
<accession>A0A6V8HDM7</accession>
<dbReference type="InterPro" id="IPR032710">
    <property type="entry name" value="NTF2-like_dom_sf"/>
</dbReference>
<organism evidence="1 2">
    <name type="scientific">Talaromyces pinophilus</name>
    <name type="common">Penicillium pinophilum</name>
    <dbReference type="NCBI Taxonomy" id="128442"/>
    <lineage>
        <taxon>Eukaryota</taxon>
        <taxon>Fungi</taxon>
        <taxon>Dikarya</taxon>
        <taxon>Ascomycota</taxon>
        <taxon>Pezizomycotina</taxon>
        <taxon>Eurotiomycetes</taxon>
        <taxon>Eurotiomycetidae</taxon>
        <taxon>Eurotiales</taxon>
        <taxon>Trichocomaceae</taxon>
        <taxon>Talaromyces</taxon>
        <taxon>Talaromyces sect. Talaromyces</taxon>
    </lineage>
</organism>
<gene>
    <name evidence="1" type="ORF">TCE0_034r10441</name>
</gene>
<dbReference type="SUPFAM" id="SSF54427">
    <property type="entry name" value="NTF2-like"/>
    <property type="match status" value="1"/>
</dbReference>
<evidence type="ECO:0000313" key="1">
    <source>
        <dbReference type="EMBL" id="GAM39139.1"/>
    </source>
</evidence>
<evidence type="ECO:0000313" key="2">
    <source>
        <dbReference type="Proteomes" id="UP000053095"/>
    </source>
</evidence>
<dbReference type="Proteomes" id="UP000053095">
    <property type="component" value="Unassembled WGS sequence"/>
</dbReference>
<protein>
    <submittedName>
        <fullName evidence="1">Uncharacterized protein</fullName>
    </submittedName>
</protein>
<proteinExistence type="predicted"/>
<dbReference type="PANTHER" id="PTHR39401">
    <property type="entry name" value="SNOAL-LIKE DOMAIN-CONTAINING PROTEIN"/>
    <property type="match status" value="1"/>
</dbReference>
<dbReference type="Gene3D" id="3.10.450.50">
    <property type="match status" value="1"/>
</dbReference>